<sequence>MEIAVETLAAALLGLFTAGYLVLGGADLGVCMLLPHLGRDADERRTVLAAIAPFFLGNEVWLIAAAGVFVGCFPALEGEVFTGQSAVLVPLLAGWIVRDAGLWWRGRAPWRAWRALCDGMVVAGSWTAALAWGWLLAGLLTGDPAEPAAGPATVLTSLGVAALFAVHGSAFAALRLTGGLRRRARLPAGRAGERSTFALTALAMAVLPLAAGVRLPLAESAAGGQVLGLLVPAVLAVVPLPVAAQVWLWLTFRGRVTGPSYL</sequence>
<dbReference type="GO" id="GO:0009055">
    <property type="term" value="F:electron transfer activity"/>
    <property type="evidence" value="ECO:0007669"/>
    <property type="project" value="TreeGrafter"/>
</dbReference>
<keyword evidence="9" id="KW-1185">Reference proteome</keyword>
<evidence type="ECO:0000256" key="5">
    <source>
        <dbReference type="ARBA" id="ARBA00022989"/>
    </source>
</evidence>
<comment type="similarity">
    <text evidence="2">Belongs to the cytochrome ubiquinol oxidase subunit 2 family.</text>
</comment>
<feature type="transmembrane region" description="Helical" evidence="7">
    <location>
        <begin position="82"/>
        <end position="104"/>
    </location>
</feature>
<feature type="transmembrane region" description="Helical" evidence="7">
    <location>
        <begin position="229"/>
        <end position="250"/>
    </location>
</feature>
<organism evidence="8 9">
    <name type="scientific">Streptomyces radiopugnans</name>
    <dbReference type="NCBI Taxonomy" id="403935"/>
    <lineage>
        <taxon>Bacteria</taxon>
        <taxon>Bacillati</taxon>
        <taxon>Actinomycetota</taxon>
        <taxon>Actinomycetes</taxon>
        <taxon>Kitasatosporales</taxon>
        <taxon>Streptomycetaceae</taxon>
        <taxon>Streptomyces</taxon>
    </lineage>
</organism>
<evidence type="ECO:0000256" key="6">
    <source>
        <dbReference type="ARBA" id="ARBA00023136"/>
    </source>
</evidence>
<dbReference type="GO" id="GO:0019646">
    <property type="term" value="P:aerobic electron transport chain"/>
    <property type="evidence" value="ECO:0007669"/>
    <property type="project" value="TreeGrafter"/>
</dbReference>
<keyword evidence="3" id="KW-1003">Cell membrane</keyword>
<feature type="transmembrane region" description="Helical" evidence="7">
    <location>
        <begin position="155"/>
        <end position="176"/>
    </location>
</feature>
<reference evidence="9" key="1">
    <citation type="submission" date="2016-10" db="EMBL/GenBank/DDBJ databases">
        <authorList>
            <person name="Varghese N."/>
            <person name="Submissions S."/>
        </authorList>
    </citation>
    <scope>NUCLEOTIDE SEQUENCE [LARGE SCALE GENOMIC DNA]</scope>
    <source>
        <strain evidence="9">CGMCC 4.3519</strain>
    </source>
</reference>
<dbReference type="PANTHER" id="PTHR43141">
    <property type="entry name" value="CYTOCHROME BD2 SUBUNIT II"/>
    <property type="match status" value="1"/>
</dbReference>
<gene>
    <name evidence="8" type="ORF">SAMN05216481_10541</name>
</gene>
<dbReference type="Proteomes" id="UP000199055">
    <property type="component" value="Unassembled WGS sequence"/>
</dbReference>
<keyword evidence="6 7" id="KW-0472">Membrane</keyword>
<dbReference type="RefSeq" id="WP_245770043.1">
    <property type="nucleotide sequence ID" value="NZ_FOET01000005.1"/>
</dbReference>
<keyword evidence="5 7" id="KW-1133">Transmembrane helix</keyword>
<dbReference type="Pfam" id="PF02322">
    <property type="entry name" value="Cyt_bd_oxida_II"/>
    <property type="match status" value="1"/>
</dbReference>
<keyword evidence="4 7" id="KW-0812">Transmembrane</keyword>
<evidence type="ECO:0000313" key="9">
    <source>
        <dbReference type="Proteomes" id="UP000199055"/>
    </source>
</evidence>
<dbReference type="PANTHER" id="PTHR43141:SF4">
    <property type="entry name" value="CYTOCHROME BD2 SUBUNIT II"/>
    <property type="match status" value="1"/>
</dbReference>
<feature type="transmembrane region" description="Helical" evidence="7">
    <location>
        <begin position="12"/>
        <end position="35"/>
    </location>
</feature>
<evidence type="ECO:0000256" key="3">
    <source>
        <dbReference type="ARBA" id="ARBA00022475"/>
    </source>
</evidence>
<protein>
    <submittedName>
        <fullName evidence="8">Cytochrome bd-type quinol oxidase, subunit 2</fullName>
    </submittedName>
</protein>
<evidence type="ECO:0000256" key="2">
    <source>
        <dbReference type="ARBA" id="ARBA00007543"/>
    </source>
</evidence>
<proteinExistence type="inferred from homology"/>
<comment type="subcellular location">
    <subcellularLocation>
        <location evidence="1">Cell membrane</location>
        <topology evidence="1">Multi-pass membrane protein</topology>
    </subcellularLocation>
</comment>
<dbReference type="EMBL" id="FOET01000005">
    <property type="protein sequence ID" value="SEQ23218.1"/>
    <property type="molecule type" value="Genomic_DNA"/>
</dbReference>
<dbReference type="AlphaFoldDB" id="A0A1H9EDX6"/>
<feature type="transmembrane region" description="Helical" evidence="7">
    <location>
        <begin position="197"/>
        <end position="217"/>
    </location>
</feature>
<evidence type="ECO:0000256" key="7">
    <source>
        <dbReference type="SAM" id="Phobius"/>
    </source>
</evidence>
<evidence type="ECO:0000313" key="8">
    <source>
        <dbReference type="EMBL" id="SEQ23218.1"/>
    </source>
</evidence>
<name>A0A1H9EDX6_9ACTN</name>
<evidence type="ECO:0000256" key="4">
    <source>
        <dbReference type="ARBA" id="ARBA00022692"/>
    </source>
</evidence>
<dbReference type="GO" id="GO:0070069">
    <property type="term" value="C:cytochrome complex"/>
    <property type="evidence" value="ECO:0007669"/>
    <property type="project" value="TreeGrafter"/>
</dbReference>
<dbReference type="STRING" id="403935.SAMN05216481_10541"/>
<dbReference type="GO" id="GO:0016682">
    <property type="term" value="F:oxidoreductase activity, acting on diphenols and related substances as donors, oxygen as acceptor"/>
    <property type="evidence" value="ECO:0007669"/>
    <property type="project" value="TreeGrafter"/>
</dbReference>
<dbReference type="InterPro" id="IPR003317">
    <property type="entry name" value="Cyt-d_oxidase_su2"/>
</dbReference>
<dbReference type="GO" id="GO:0005886">
    <property type="term" value="C:plasma membrane"/>
    <property type="evidence" value="ECO:0007669"/>
    <property type="project" value="UniProtKB-SubCell"/>
</dbReference>
<accession>A0A1H9EDX6</accession>
<evidence type="ECO:0000256" key="1">
    <source>
        <dbReference type="ARBA" id="ARBA00004651"/>
    </source>
</evidence>
<feature type="transmembrane region" description="Helical" evidence="7">
    <location>
        <begin position="116"/>
        <end position="135"/>
    </location>
</feature>
<feature type="transmembrane region" description="Helical" evidence="7">
    <location>
        <begin position="47"/>
        <end position="76"/>
    </location>
</feature>